<proteinExistence type="predicted"/>
<evidence type="ECO:0000256" key="1">
    <source>
        <dbReference type="SAM" id="Phobius"/>
    </source>
</evidence>
<dbReference type="InParanoid" id="A0A061G9D2"/>
<sequence length="79" mass="9599">MAEPQTRESRWRWSRAAVIGRSKNGAAFERQGVRKRENKMGLVLFYKVIFKIVKRYFYLFIFCSQQFEIVIFKSSFFFK</sequence>
<evidence type="ECO:0000313" key="2">
    <source>
        <dbReference type="EMBL" id="EOY26043.1"/>
    </source>
</evidence>
<keyword evidence="3" id="KW-1185">Reference proteome</keyword>
<dbReference type="EMBL" id="CM001884">
    <property type="protein sequence ID" value="EOY26043.1"/>
    <property type="molecule type" value="Genomic_DNA"/>
</dbReference>
<gene>
    <name evidence="2" type="ORF">TCM_027426</name>
</gene>
<name>A0A061G9D2_THECC</name>
<evidence type="ECO:0000313" key="3">
    <source>
        <dbReference type="Proteomes" id="UP000026915"/>
    </source>
</evidence>
<protein>
    <submittedName>
        <fullName evidence="2">Uncharacterized protein</fullName>
    </submittedName>
</protein>
<dbReference type="Gramene" id="EOY26043">
    <property type="protein sequence ID" value="EOY26043"/>
    <property type="gene ID" value="TCM_027426"/>
</dbReference>
<feature type="transmembrane region" description="Helical" evidence="1">
    <location>
        <begin position="56"/>
        <end position="78"/>
    </location>
</feature>
<dbReference type="Proteomes" id="UP000026915">
    <property type="component" value="Chromosome 6"/>
</dbReference>
<keyword evidence="1" id="KW-0472">Membrane</keyword>
<reference evidence="2 3" key="1">
    <citation type="journal article" date="2013" name="Genome Biol.">
        <title>The genome sequence of the most widely cultivated cacao type and its use to identify candidate genes regulating pod color.</title>
        <authorList>
            <person name="Motamayor J.C."/>
            <person name="Mockaitis K."/>
            <person name="Schmutz J."/>
            <person name="Haiminen N."/>
            <person name="Iii D.L."/>
            <person name="Cornejo O."/>
            <person name="Findley S.D."/>
            <person name="Zheng P."/>
            <person name="Utro F."/>
            <person name="Royaert S."/>
            <person name="Saski C."/>
            <person name="Jenkins J."/>
            <person name="Podicheti R."/>
            <person name="Zhao M."/>
            <person name="Scheffler B.E."/>
            <person name="Stack J.C."/>
            <person name="Feltus F.A."/>
            <person name="Mustiga G.M."/>
            <person name="Amores F."/>
            <person name="Phillips W."/>
            <person name="Marelli J.P."/>
            <person name="May G.D."/>
            <person name="Shapiro H."/>
            <person name="Ma J."/>
            <person name="Bustamante C.D."/>
            <person name="Schnell R.J."/>
            <person name="Main D."/>
            <person name="Gilbert D."/>
            <person name="Parida L."/>
            <person name="Kuhn D.N."/>
        </authorList>
    </citation>
    <scope>NUCLEOTIDE SEQUENCE [LARGE SCALE GENOMIC DNA]</scope>
    <source>
        <strain evidence="3">cv. Matina 1-6</strain>
    </source>
</reference>
<keyword evidence="1" id="KW-0812">Transmembrane</keyword>
<dbReference type="AlphaFoldDB" id="A0A061G9D2"/>
<dbReference type="HOGENOM" id="CLU_2610861_0_0_1"/>
<keyword evidence="1" id="KW-1133">Transmembrane helix</keyword>
<organism evidence="2 3">
    <name type="scientific">Theobroma cacao</name>
    <name type="common">Cacao</name>
    <name type="synonym">Cocoa</name>
    <dbReference type="NCBI Taxonomy" id="3641"/>
    <lineage>
        <taxon>Eukaryota</taxon>
        <taxon>Viridiplantae</taxon>
        <taxon>Streptophyta</taxon>
        <taxon>Embryophyta</taxon>
        <taxon>Tracheophyta</taxon>
        <taxon>Spermatophyta</taxon>
        <taxon>Magnoliopsida</taxon>
        <taxon>eudicotyledons</taxon>
        <taxon>Gunneridae</taxon>
        <taxon>Pentapetalae</taxon>
        <taxon>rosids</taxon>
        <taxon>malvids</taxon>
        <taxon>Malvales</taxon>
        <taxon>Malvaceae</taxon>
        <taxon>Byttnerioideae</taxon>
        <taxon>Theobroma</taxon>
    </lineage>
</organism>
<accession>A0A061G9D2</accession>